<dbReference type="OrthoDB" id="4708870at2759"/>
<gene>
    <name evidence="1" type="ORF">PHLGIDRAFT_108336</name>
</gene>
<dbReference type="Proteomes" id="UP000053257">
    <property type="component" value="Unassembled WGS sequence"/>
</dbReference>
<dbReference type="STRING" id="745531.A0A0C3PHK0"/>
<name>A0A0C3PHK0_PHLG1</name>
<sequence>MGGNAFKTALPDARFPRMAPSIYDKLKARLLLQLQAIYEYVAVPHEAPGKADYGDIDFVVCKPHVGLRHEDVRAALGAAQSISFDNNYHSNFALQATDHDSSLILDTYYQVDVQVCDTLEEWDRVVFFTSYGDVGMILGLIARPHGIVVGRSGIKLANPLPTLPPVTLHLSQSVRLIMDFLGLSMDRWKQGFFAEEDIFLWLASSRLYNPHRMLRHEESLSRGKTKAAEDRPMYQRFLNFSRSQAIATTRRMDPGNVPSDAVDFFGKRALYTVLLRVAEIKSHVKTNFTGVLVTKWTGLEGMLVHLTMKEVRQQLGGDELLTMVSGIPLDSLPVGDVNTVHLTLRVWESTMYGLSADEIKQMAVRVKGELEAEGKLKYDWRAAKQKKAEGTEQKQVQS</sequence>
<accession>A0A0C3PHK0</accession>
<proteinExistence type="predicted"/>
<reference evidence="1 2" key="1">
    <citation type="journal article" date="2014" name="PLoS Genet.">
        <title>Analysis of the Phlebiopsis gigantea genome, transcriptome and secretome provides insight into its pioneer colonization strategies of wood.</title>
        <authorList>
            <person name="Hori C."/>
            <person name="Ishida T."/>
            <person name="Igarashi K."/>
            <person name="Samejima M."/>
            <person name="Suzuki H."/>
            <person name="Master E."/>
            <person name="Ferreira P."/>
            <person name="Ruiz-Duenas F.J."/>
            <person name="Held B."/>
            <person name="Canessa P."/>
            <person name="Larrondo L.F."/>
            <person name="Schmoll M."/>
            <person name="Druzhinina I.S."/>
            <person name="Kubicek C.P."/>
            <person name="Gaskell J.A."/>
            <person name="Kersten P."/>
            <person name="St John F."/>
            <person name="Glasner J."/>
            <person name="Sabat G."/>
            <person name="Splinter BonDurant S."/>
            <person name="Syed K."/>
            <person name="Yadav J."/>
            <person name="Mgbeahuruike A.C."/>
            <person name="Kovalchuk A."/>
            <person name="Asiegbu F.O."/>
            <person name="Lackner G."/>
            <person name="Hoffmeister D."/>
            <person name="Rencoret J."/>
            <person name="Gutierrez A."/>
            <person name="Sun H."/>
            <person name="Lindquist E."/>
            <person name="Barry K."/>
            <person name="Riley R."/>
            <person name="Grigoriev I.V."/>
            <person name="Henrissat B."/>
            <person name="Kues U."/>
            <person name="Berka R.M."/>
            <person name="Martinez A.T."/>
            <person name="Covert S.F."/>
            <person name="Blanchette R.A."/>
            <person name="Cullen D."/>
        </authorList>
    </citation>
    <scope>NUCLEOTIDE SEQUENCE [LARGE SCALE GENOMIC DNA]</scope>
    <source>
        <strain evidence="1 2">11061_1 CR5-6</strain>
    </source>
</reference>
<dbReference type="HOGENOM" id="CLU_032494_2_0_1"/>
<dbReference type="AlphaFoldDB" id="A0A0C3PHK0"/>
<evidence type="ECO:0000313" key="2">
    <source>
        <dbReference type="Proteomes" id="UP000053257"/>
    </source>
</evidence>
<dbReference type="EMBL" id="KN840545">
    <property type="protein sequence ID" value="KIP05358.1"/>
    <property type="molecule type" value="Genomic_DNA"/>
</dbReference>
<protein>
    <submittedName>
        <fullName evidence="1">Uncharacterized protein</fullName>
    </submittedName>
</protein>
<organism evidence="1 2">
    <name type="scientific">Phlebiopsis gigantea (strain 11061_1 CR5-6)</name>
    <name type="common">White-rot fungus</name>
    <name type="synonym">Peniophora gigantea</name>
    <dbReference type="NCBI Taxonomy" id="745531"/>
    <lineage>
        <taxon>Eukaryota</taxon>
        <taxon>Fungi</taxon>
        <taxon>Dikarya</taxon>
        <taxon>Basidiomycota</taxon>
        <taxon>Agaricomycotina</taxon>
        <taxon>Agaricomycetes</taxon>
        <taxon>Polyporales</taxon>
        <taxon>Phanerochaetaceae</taxon>
        <taxon>Phlebiopsis</taxon>
    </lineage>
</organism>
<evidence type="ECO:0000313" key="1">
    <source>
        <dbReference type="EMBL" id="KIP05358.1"/>
    </source>
</evidence>
<keyword evidence="2" id="KW-1185">Reference proteome</keyword>